<dbReference type="Proteomes" id="UP000314294">
    <property type="component" value="Unassembled WGS sequence"/>
</dbReference>
<sequence length="72" mass="7730">MRLNEARSSVPRGAGCNRATTETLRVSAVSSEGHAASPEDEPTMTMMKKKLSAKSTARSSSELPVFVFSELN</sequence>
<reference evidence="2 3" key="1">
    <citation type="submission" date="2019-03" db="EMBL/GenBank/DDBJ databases">
        <title>First draft genome of Liparis tanakae, snailfish: a comprehensive survey of snailfish specific genes.</title>
        <authorList>
            <person name="Kim W."/>
            <person name="Song I."/>
            <person name="Jeong J.-H."/>
            <person name="Kim D."/>
            <person name="Kim S."/>
            <person name="Ryu S."/>
            <person name="Song J.Y."/>
            <person name="Lee S.K."/>
        </authorList>
    </citation>
    <scope>NUCLEOTIDE SEQUENCE [LARGE SCALE GENOMIC DNA]</scope>
    <source>
        <tissue evidence="2">Muscle</tissue>
    </source>
</reference>
<feature type="compositionally biased region" description="Polar residues" evidence="1">
    <location>
        <begin position="18"/>
        <end position="30"/>
    </location>
</feature>
<name>A0A4Z2FZH4_9TELE</name>
<comment type="caution">
    <text evidence="2">The sequence shown here is derived from an EMBL/GenBank/DDBJ whole genome shotgun (WGS) entry which is preliminary data.</text>
</comment>
<accession>A0A4Z2FZH4</accession>
<dbReference type="EMBL" id="SRLO01000815">
    <property type="protein sequence ID" value="TNN45954.1"/>
    <property type="molecule type" value="Genomic_DNA"/>
</dbReference>
<protein>
    <submittedName>
        <fullName evidence="2">Uncharacterized protein</fullName>
    </submittedName>
</protein>
<evidence type="ECO:0000256" key="1">
    <source>
        <dbReference type="SAM" id="MobiDB-lite"/>
    </source>
</evidence>
<feature type="region of interest" description="Disordered" evidence="1">
    <location>
        <begin position="1"/>
        <end position="61"/>
    </location>
</feature>
<evidence type="ECO:0000313" key="3">
    <source>
        <dbReference type="Proteomes" id="UP000314294"/>
    </source>
</evidence>
<proteinExistence type="predicted"/>
<keyword evidence="3" id="KW-1185">Reference proteome</keyword>
<evidence type="ECO:0000313" key="2">
    <source>
        <dbReference type="EMBL" id="TNN45954.1"/>
    </source>
</evidence>
<gene>
    <name evidence="2" type="ORF">EYF80_043835</name>
</gene>
<organism evidence="2 3">
    <name type="scientific">Liparis tanakae</name>
    <name type="common">Tanaka's snailfish</name>
    <dbReference type="NCBI Taxonomy" id="230148"/>
    <lineage>
        <taxon>Eukaryota</taxon>
        <taxon>Metazoa</taxon>
        <taxon>Chordata</taxon>
        <taxon>Craniata</taxon>
        <taxon>Vertebrata</taxon>
        <taxon>Euteleostomi</taxon>
        <taxon>Actinopterygii</taxon>
        <taxon>Neopterygii</taxon>
        <taxon>Teleostei</taxon>
        <taxon>Neoteleostei</taxon>
        <taxon>Acanthomorphata</taxon>
        <taxon>Eupercaria</taxon>
        <taxon>Perciformes</taxon>
        <taxon>Cottioidei</taxon>
        <taxon>Cottales</taxon>
        <taxon>Liparidae</taxon>
        <taxon>Liparis</taxon>
    </lineage>
</organism>
<dbReference type="AlphaFoldDB" id="A0A4Z2FZH4"/>